<sequence>MTDILNLSDLPLDKCHFNFIGEGAANLVFEVIIDPNFKDIDDHIRKTFQENLIRLPKADSKTHPHQHLQNYWETIISPLFPSSSLVQQRLIKIGGPQIIHQLNLSLTNNHNNDRRHDFRNTTVSNAEYGMLVEDMRAKSLHDLSIEFKPKWLSQSPNAPPQSIRCRTCAREALRSHKKGSNKPKAIPCPLDYIACNNTTNNTSTNPKDSSSLTKILSSPLFPSLSHPALQTWLQQNALLPSLLQAQLSNDKSGVLDPLLNNPNKLSLAMTLRDCSVFLRIKKDGSVEAKLADLDRKDWERKLEYWKGMERDLIEGGYYKGKENPKQITDCLLERGK</sequence>
<evidence type="ECO:0000256" key="9">
    <source>
        <dbReference type="RuleBase" id="RU364126"/>
    </source>
</evidence>
<dbReference type="EC" id="2.7.1.158" evidence="3 9"/>
<evidence type="ECO:0000256" key="7">
    <source>
        <dbReference type="ARBA" id="ARBA00022777"/>
    </source>
</evidence>
<evidence type="ECO:0000256" key="4">
    <source>
        <dbReference type="ARBA" id="ARBA00014846"/>
    </source>
</evidence>
<dbReference type="EMBL" id="MU865292">
    <property type="protein sequence ID" value="KAK4231513.1"/>
    <property type="molecule type" value="Genomic_DNA"/>
</dbReference>
<accession>A0AAN7H3W9</accession>
<dbReference type="GO" id="GO:0005634">
    <property type="term" value="C:nucleus"/>
    <property type="evidence" value="ECO:0007669"/>
    <property type="project" value="TreeGrafter"/>
</dbReference>
<dbReference type="PANTHER" id="PTHR14456">
    <property type="entry name" value="INOSITOL POLYPHOSPHATE KINASE 1"/>
    <property type="match status" value="1"/>
</dbReference>
<protein>
    <recommendedName>
        <fullName evidence="4 9">Inositol-pentakisphosphate 2-kinase</fullName>
        <ecNumber evidence="3 9">2.7.1.158</ecNumber>
    </recommendedName>
</protein>
<evidence type="ECO:0000256" key="6">
    <source>
        <dbReference type="ARBA" id="ARBA00022741"/>
    </source>
</evidence>
<comment type="function">
    <text evidence="1">Has kinase activity and phosphorylates inositol-1,3,4,5,6-pentakisphosphate (Ins(1,3,4,5,6)P5) to produce 1,2,3,4,5,6-hexakisphosphate (InsP6), also known as phytate.</text>
</comment>
<proteinExistence type="inferred from homology"/>
<evidence type="ECO:0000256" key="2">
    <source>
        <dbReference type="ARBA" id="ARBA00008305"/>
    </source>
</evidence>
<comment type="domain">
    <text evidence="9">The EXKPK motif is conserved in inositol-pentakisphosphate 2-kinases of both family 1 and 2.</text>
</comment>
<dbReference type="Proteomes" id="UP001301958">
    <property type="component" value="Unassembled WGS sequence"/>
</dbReference>
<evidence type="ECO:0000256" key="8">
    <source>
        <dbReference type="ARBA" id="ARBA00022840"/>
    </source>
</evidence>
<comment type="caution">
    <text evidence="10">The sequence shown here is derived from an EMBL/GenBank/DDBJ whole genome shotgun (WGS) entry which is preliminary data.</text>
</comment>
<comment type="similarity">
    <text evidence="2">Belongs to the IPK1 type 1 family.</text>
</comment>
<reference evidence="10" key="1">
    <citation type="journal article" date="2023" name="Mol. Phylogenet. Evol.">
        <title>Genome-scale phylogeny and comparative genomics of the fungal order Sordariales.</title>
        <authorList>
            <person name="Hensen N."/>
            <person name="Bonometti L."/>
            <person name="Westerberg I."/>
            <person name="Brannstrom I.O."/>
            <person name="Guillou S."/>
            <person name="Cros-Aarteil S."/>
            <person name="Calhoun S."/>
            <person name="Haridas S."/>
            <person name="Kuo A."/>
            <person name="Mondo S."/>
            <person name="Pangilinan J."/>
            <person name="Riley R."/>
            <person name="LaButti K."/>
            <person name="Andreopoulos B."/>
            <person name="Lipzen A."/>
            <person name="Chen C."/>
            <person name="Yan M."/>
            <person name="Daum C."/>
            <person name="Ng V."/>
            <person name="Clum A."/>
            <person name="Steindorff A."/>
            <person name="Ohm R.A."/>
            <person name="Martin F."/>
            <person name="Silar P."/>
            <person name="Natvig D.O."/>
            <person name="Lalanne C."/>
            <person name="Gautier V."/>
            <person name="Ament-Velasquez S.L."/>
            <person name="Kruys A."/>
            <person name="Hutchinson M.I."/>
            <person name="Powell A.J."/>
            <person name="Barry K."/>
            <person name="Miller A.N."/>
            <person name="Grigoriev I.V."/>
            <person name="Debuchy R."/>
            <person name="Gladieux P."/>
            <person name="Hiltunen Thoren M."/>
            <person name="Johannesson H."/>
        </authorList>
    </citation>
    <scope>NUCLEOTIDE SEQUENCE</scope>
    <source>
        <strain evidence="10">CBS 990.96</strain>
    </source>
</reference>
<keyword evidence="8 9" id="KW-0067">ATP-binding</keyword>
<comment type="function">
    <text evidence="9">Phosphorylates Ins(1,3,4,5,6)P5 at position 2 to form Ins(1,2,3,4,5,6)P6 (InsP6 or phytate).</text>
</comment>
<evidence type="ECO:0000313" key="10">
    <source>
        <dbReference type="EMBL" id="KAK4231513.1"/>
    </source>
</evidence>
<evidence type="ECO:0000256" key="3">
    <source>
        <dbReference type="ARBA" id="ARBA00012023"/>
    </source>
</evidence>
<dbReference type="GO" id="GO:0035299">
    <property type="term" value="F:inositol-1,3,4,5,6-pentakisphosphate 2-kinase activity"/>
    <property type="evidence" value="ECO:0007669"/>
    <property type="project" value="UniProtKB-EC"/>
</dbReference>
<evidence type="ECO:0000256" key="5">
    <source>
        <dbReference type="ARBA" id="ARBA00022679"/>
    </source>
</evidence>
<dbReference type="Pfam" id="PF06090">
    <property type="entry name" value="Ins_P5_2-kin"/>
    <property type="match status" value="2"/>
</dbReference>
<name>A0AAN7H3W9_9PEZI</name>
<dbReference type="GO" id="GO:0005524">
    <property type="term" value="F:ATP binding"/>
    <property type="evidence" value="ECO:0007669"/>
    <property type="project" value="UniProtKB-KW"/>
</dbReference>
<evidence type="ECO:0000256" key="1">
    <source>
        <dbReference type="ARBA" id="ARBA00003979"/>
    </source>
</evidence>
<gene>
    <name evidence="10" type="ORF">QBC38DRAFT_465946</name>
</gene>
<dbReference type="PANTHER" id="PTHR14456:SF2">
    <property type="entry name" value="INOSITOL-PENTAKISPHOSPHATE 2-KINASE"/>
    <property type="match status" value="1"/>
</dbReference>
<reference evidence="10" key="2">
    <citation type="submission" date="2023-05" db="EMBL/GenBank/DDBJ databases">
        <authorList>
            <consortium name="Lawrence Berkeley National Laboratory"/>
            <person name="Steindorff A."/>
            <person name="Hensen N."/>
            <person name="Bonometti L."/>
            <person name="Westerberg I."/>
            <person name="Brannstrom I.O."/>
            <person name="Guillou S."/>
            <person name="Cros-Aarteil S."/>
            <person name="Calhoun S."/>
            <person name="Haridas S."/>
            <person name="Kuo A."/>
            <person name="Mondo S."/>
            <person name="Pangilinan J."/>
            <person name="Riley R."/>
            <person name="Labutti K."/>
            <person name="Andreopoulos B."/>
            <person name="Lipzen A."/>
            <person name="Chen C."/>
            <person name="Yanf M."/>
            <person name="Daum C."/>
            <person name="Ng V."/>
            <person name="Clum A."/>
            <person name="Ohm R."/>
            <person name="Martin F."/>
            <person name="Silar P."/>
            <person name="Natvig D."/>
            <person name="Lalanne C."/>
            <person name="Gautier V."/>
            <person name="Ament-Velasquez S.L."/>
            <person name="Kruys A."/>
            <person name="Hutchinson M.I."/>
            <person name="Powell A.J."/>
            <person name="Barry K."/>
            <person name="Miller A.N."/>
            <person name="Grigoriev I.V."/>
            <person name="Debuchy R."/>
            <person name="Gladieux P."/>
            <person name="Thoren M.H."/>
            <person name="Johannesson H."/>
        </authorList>
    </citation>
    <scope>NUCLEOTIDE SEQUENCE</scope>
    <source>
        <strain evidence="10">CBS 990.96</strain>
    </source>
</reference>
<dbReference type="InterPro" id="IPR009286">
    <property type="entry name" value="Ins_P5_2-kin"/>
</dbReference>
<dbReference type="GO" id="GO:0032958">
    <property type="term" value="P:inositol phosphate biosynthetic process"/>
    <property type="evidence" value="ECO:0007669"/>
    <property type="project" value="TreeGrafter"/>
</dbReference>
<keyword evidence="11" id="KW-1185">Reference proteome</keyword>
<comment type="catalytic activity">
    <reaction evidence="9">
        <text>1D-myo-inositol 1,3,4,5,6-pentakisphosphate + ATP = 1D-myo-inositol hexakisphosphate + ADP + H(+)</text>
        <dbReference type="Rhea" id="RHEA:20313"/>
        <dbReference type="ChEBI" id="CHEBI:15378"/>
        <dbReference type="ChEBI" id="CHEBI:30616"/>
        <dbReference type="ChEBI" id="CHEBI:57733"/>
        <dbReference type="ChEBI" id="CHEBI:58130"/>
        <dbReference type="ChEBI" id="CHEBI:456216"/>
        <dbReference type="EC" id="2.7.1.158"/>
    </reaction>
</comment>
<organism evidence="10 11">
    <name type="scientific">Podospora fimiseda</name>
    <dbReference type="NCBI Taxonomy" id="252190"/>
    <lineage>
        <taxon>Eukaryota</taxon>
        <taxon>Fungi</taxon>
        <taxon>Dikarya</taxon>
        <taxon>Ascomycota</taxon>
        <taxon>Pezizomycotina</taxon>
        <taxon>Sordariomycetes</taxon>
        <taxon>Sordariomycetidae</taxon>
        <taxon>Sordariales</taxon>
        <taxon>Podosporaceae</taxon>
        <taxon>Podospora</taxon>
    </lineage>
</organism>
<keyword evidence="6 9" id="KW-0547">Nucleotide-binding</keyword>
<evidence type="ECO:0000313" key="11">
    <source>
        <dbReference type="Proteomes" id="UP001301958"/>
    </source>
</evidence>
<keyword evidence="5 9" id="KW-0808">Transferase</keyword>
<keyword evidence="7 9" id="KW-0418">Kinase</keyword>
<dbReference type="AlphaFoldDB" id="A0AAN7H3W9"/>